<feature type="compositionally biased region" description="Basic and acidic residues" evidence="1">
    <location>
        <begin position="435"/>
        <end position="445"/>
    </location>
</feature>
<feature type="compositionally biased region" description="Acidic residues" evidence="1">
    <location>
        <begin position="376"/>
        <end position="388"/>
    </location>
</feature>
<feature type="compositionally biased region" description="Acidic residues" evidence="1">
    <location>
        <begin position="415"/>
        <end position="434"/>
    </location>
</feature>
<dbReference type="Proteomes" id="UP001302367">
    <property type="component" value="Chromosome 4"/>
</dbReference>
<dbReference type="OrthoDB" id="3650798at2759"/>
<feature type="compositionally biased region" description="Acidic residues" evidence="1">
    <location>
        <begin position="396"/>
        <end position="407"/>
    </location>
</feature>
<proteinExistence type="predicted"/>
<sequence>MTSHLELGYKQPPVAGGQVVPIRRPMKMTFENIKQLRDDHAEVDSGHQTLQQELAALGASPETMALLEHVRSAARRTQSHSRDLWRMVPAPHRPSAASARVAEKAFETAELLEEILTYLPLDQILTAMRVQKSWCNTVKGSVKLLRVLGLAPPASEIFDSPFSSRYINKHGHTPENRFIPGLSLPSFMSFRETDIWKDWDTYYLYQKSETELAEHIRNVNLLDLTILCRPCLGREPGKRIAKVEICTPRICELSFAITCPCKAGNFTHKPATWEGEAKAVTVETLVDCTHELLRTYGHVKMECVAAEMKFHAKVKLSDTDPIVLHRKQQMEVIQKDLRGHGVGQRYSYATKLFFIGPGREEGRGYVHNRDTTRYIDEDDEEDASDEESGQGSVHEGDDEEFDDEDGQSQEGGQESQDEDEEFQGEDEEVQDADEEPQHEAEDEAR</sequence>
<evidence type="ECO:0000313" key="4">
    <source>
        <dbReference type="Proteomes" id="UP000230605"/>
    </source>
</evidence>
<organism evidence="2 4">
    <name type="scientific">Cercospora beticola</name>
    <name type="common">Sugarbeet leaf spot fungus</name>
    <dbReference type="NCBI Taxonomy" id="122368"/>
    <lineage>
        <taxon>Eukaryota</taxon>
        <taxon>Fungi</taxon>
        <taxon>Dikarya</taxon>
        <taxon>Ascomycota</taxon>
        <taxon>Pezizomycotina</taxon>
        <taxon>Dothideomycetes</taxon>
        <taxon>Dothideomycetidae</taxon>
        <taxon>Mycosphaerellales</taxon>
        <taxon>Mycosphaerellaceae</taxon>
        <taxon>Cercospora</taxon>
    </lineage>
</organism>
<feature type="region of interest" description="Disordered" evidence="1">
    <location>
        <begin position="359"/>
        <end position="445"/>
    </location>
</feature>
<reference evidence="3 5" key="2">
    <citation type="submission" date="2023-09" db="EMBL/GenBank/DDBJ databases">
        <title>Complete-Gapless Cercospora beticola genome.</title>
        <authorList>
            <person name="Wyatt N.A."/>
            <person name="Spanner R.E."/>
            <person name="Bolton M.D."/>
        </authorList>
    </citation>
    <scope>NUCLEOTIDE SEQUENCE [LARGE SCALE GENOMIC DNA]</scope>
    <source>
        <strain evidence="3">Cb09-40</strain>
    </source>
</reference>
<evidence type="ECO:0000313" key="5">
    <source>
        <dbReference type="Proteomes" id="UP001302367"/>
    </source>
</evidence>
<dbReference type="EMBL" id="LKMD01000105">
    <property type="protein sequence ID" value="PIA93575.1"/>
    <property type="molecule type" value="Genomic_DNA"/>
</dbReference>
<dbReference type="AlphaFoldDB" id="A0A2G5HM22"/>
<accession>A0A2G5HM22</accession>
<dbReference type="EMBL" id="CP134187">
    <property type="protein sequence ID" value="WPB01152.1"/>
    <property type="molecule type" value="Genomic_DNA"/>
</dbReference>
<protein>
    <recommendedName>
        <fullName evidence="6">F-box domain-containing protein</fullName>
    </recommendedName>
</protein>
<keyword evidence="5" id="KW-1185">Reference proteome</keyword>
<feature type="compositionally biased region" description="Basic and acidic residues" evidence="1">
    <location>
        <begin position="359"/>
        <end position="375"/>
    </location>
</feature>
<evidence type="ECO:0008006" key="6">
    <source>
        <dbReference type="Google" id="ProtNLM"/>
    </source>
</evidence>
<gene>
    <name evidence="2" type="ORF">CB0940_03949</name>
    <name evidence="3" type="ORF">RHO25_005773</name>
</gene>
<evidence type="ECO:0000313" key="3">
    <source>
        <dbReference type="EMBL" id="WPB01152.1"/>
    </source>
</evidence>
<evidence type="ECO:0000256" key="1">
    <source>
        <dbReference type="SAM" id="MobiDB-lite"/>
    </source>
</evidence>
<evidence type="ECO:0000313" key="2">
    <source>
        <dbReference type="EMBL" id="PIA93575.1"/>
    </source>
</evidence>
<dbReference type="Proteomes" id="UP000230605">
    <property type="component" value="Chromosome 4"/>
</dbReference>
<reference evidence="2 4" key="1">
    <citation type="submission" date="2015-10" db="EMBL/GenBank/DDBJ databases">
        <title>The cercosporin biosynthetic gene cluster was horizontally transferred to several fungal lineages and shown to be expanded in Cercospora beticola based on microsynteny with recipient genomes.</title>
        <authorList>
            <person name="De Jonge R."/>
            <person name="Ebert M.K."/>
            <person name="Suttle J.C."/>
            <person name="Jurick Ii W.M."/>
            <person name="Secor G.A."/>
            <person name="Thomma B.P."/>
            <person name="Van De Peer Y."/>
            <person name="Bolton M.D."/>
        </authorList>
    </citation>
    <scope>NUCLEOTIDE SEQUENCE [LARGE SCALE GENOMIC DNA]</scope>
    <source>
        <strain evidence="2 4">09-40</strain>
    </source>
</reference>
<name>A0A2G5HM22_CERBT</name>